<dbReference type="CDD" id="cd03363">
    <property type="entry name" value="TOPRIM_TopoIA_TopoI"/>
    <property type="match status" value="1"/>
</dbReference>
<dbReference type="InterPro" id="IPR013498">
    <property type="entry name" value="Topo_IA_Znf"/>
</dbReference>
<dbReference type="RefSeq" id="WP_147147305.1">
    <property type="nucleotide sequence ID" value="NZ_BKAJ01000021.1"/>
</dbReference>
<feature type="site" description="Interaction with DNA" evidence="10">
    <location>
        <position position="141"/>
    </location>
</feature>
<dbReference type="InterPro" id="IPR034149">
    <property type="entry name" value="TOPRIM_TopoI"/>
</dbReference>
<dbReference type="InterPro" id="IPR005733">
    <property type="entry name" value="TopoI_bac-type"/>
</dbReference>
<dbReference type="Gene3D" id="1.10.290.10">
    <property type="entry name" value="Topoisomerase I, domain 4"/>
    <property type="match status" value="1"/>
</dbReference>
<feature type="active site" description="O-(5'-phospho-DNA)-tyrosine intermediate" evidence="10">
    <location>
        <position position="303"/>
    </location>
</feature>
<evidence type="ECO:0000256" key="9">
    <source>
        <dbReference type="ARBA" id="ARBA00023235"/>
    </source>
</evidence>
<feature type="site" description="Interaction with DNA" evidence="10">
    <location>
        <position position="145"/>
    </location>
</feature>
<dbReference type="Gene3D" id="3.30.65.10">
    <property type="entry name" value="Bacterial Topoisomerase I, domain 1"/>
    <property type="match status" value="1"/>
</dbReference>
<dbReference type="AlphaFoldDB" id="A0A512N548"/>
<organism evidence="14 15">
    <name type="scientific">Reyranella soli</name>
    <dbReference type="NCBI Taxonomy" id="1230389"/>
    <lineage>
        <taxon>Bacteria</taxon>
        <taxon>Pseudomonadati</taxon>
        <taxon>Pseudomonadota</taxon>
        <taxon>Alphaproteobacteria</taxon>
        <taxon>Hyphomicrobiales</taxon>
        <taxon>Reyranellaceae</taxon>
        <taxon>Reyranella</taxon>
    </lineage>
</organism>
<dbReference type="PROSITE" id="PS50880">
    <property type="entry name" value="TOPRIM"/>
    <property type="match status" value="1"/>
</dbReference>
<dbReference type="PROSITE" id="PS52039">
    <property type="entry name" value="TOPO_IA_2"/>
    <property type="match status" value="1"/>
</dbReference>
<feature type="region of interest" description="Disordered" evidence="11">
    <location>
        <begin position="430"/>
        <end position="451"/>
    </location>
</feature>
<dbReference type="InterPro" id="IPR003601">
    <property type="entry name" value="Topo_IA_2"/>
</dbReference>
<dbReference type="InterPro" id="IPR028612">
    <property type="entry name" value="Topoisom_1_IA"/>
</dbReference>
<dbReference type="PRINTS" id="PR00417">
    <property type="entry name" value="PRTPISMRASEI"/>
</dbReference>
<comment type="caution">
    <text evidence="10">Lacks conserved residue(s) required for the propagation of feature annotation.</text>
</comment>
<dbReference type="Pfam" id="PF01131">
    <property type="entry name" value="Topoisom_bac"/>
    <property type="match status" value="1"/>
</dbReference>
<accession>A0A512N548</accession>
<sequence>MDVLVVESPAKAKTIGKYLGPGYTVLASYGHVRDLPPKDGSVRPDEDFAMSWEVDPQSQKRLDAIANAITKGGKLYLATDPDREGEAISWHVRDILKRKKALEGVDVKRVTFNAITKQSVLDAVAHPRELDQDLIDAYMARRALDYLVGFTLSPVLWRKLPGSRSAGRVQSVALRLICEREAEIEVFKSREYWTVDVLFGTAKKQTLKARLTHLDGRKLDKFDLDTQERAEQAKREIERRAFSVLSIDRRQVRRNPPPPFITSTLQQEASRKLGLGAATAMRIAQRLYEGVDIGGETVGLITYMRTDGVTLAPEAVGQTRRLIESKYGQSYLPEKPRVYTSKAKNAQEAHEAIRPTDLFRTPQDVAQYLDRDQLGLYELIWKRTVASQMESAVLDQVTVDIASADKNVQLRATGSVIKFNGFLTLYDEGKDENGNEDEEGNAILPDVTQDEGLERRDVLPEQHFTEPPPRYSEASLVKKLEELGIGRPSTYASIIEVLQRRNYVKLDRKRFVPEDRGRIVTAFLQTYFPRYVEYNFTAHLEDELDEISDGKIDWRQVLREFWKAFSAAVGETKDLRVKEVLDKLDEELGPHFFPANDNGGKSPRDCPSCANGRLGLKLGKFGAFIGCSNYPECRFTRKLGIVDPDADAASGANLDGPKVLGTDPATGKVVTLRNGPYGLYVQLGEPEGKEKPKRQSLLKGMTPDEVTLEKALALLSLPRELGPHPEDGQPVLAGVGRFGPYVRHATKYKTIPADESVLDIGMNRAMALLAEAKATGRGRAAAKPIRTVGNHPADEAPVELYEGRYGPYVKHGGINATVPRDLKPDELTLDQAVALLAERAAKGGGKKPKVTRAKKAVPVPANDAGDTAKAAAKAKKKATPKKKAAKAAKGKGAETPPRTGTDG</sequence>
<dbReference type="GO" id="GO:0006265">
    <property type="term" value="P:DNA topological change"/>
    <property type="evidence" value="ECO:0007669"/>
    <property type="project" value="UniProtKB-UniRule"/>
</dbReference>
<feature type="site" description="Interaction with DNA" evidence="10">
    <location>
        <position position="305"/>
    </location>
</feature>
<feature type="site" description="Interaction with DNA" evidence="10">
    <location>
        <position position="501"/>
    </location>
</feature>
<dbReference type="InterPro" id="IPR013825">
    <property type="entry name" value="Topo_IA_cen_sub2"/>
</dbReference>
<dbReference type="GO" id="GO:0003917">
    <property type="term" value="F:DNA topoisomerase type I (single strand cut, ATP-independent) activity"/>
    <property type="evidence" value="ECO:0007669"/>
    <property type="project" value="UniProtKB-UniRule"/>
</dbReference>
<dbReference type="NCBIfam" id="TIGR01051">
    <property type="entry name" value="topA_bact"/>
    <property type="match status" value="1"/>
</dbReference>
<comment type="caution">
    <text evidence="14">The sequence shown here is derived from an EMBL/GenBank/DDBJ whole genome shotgun (WGS) entry which is preliminary data.</text>
</comment>
<feature type="compositionally biased region" description="Basic residues" evidence="11">
    <location>
        <begin position="844"/>
        <end position="855"/>
    </location>
</feature>
<evidence type="ECO:0000256" key="10">
    <source>
        <dbReference type="HAMAP-Rule" id="MF_00952"/>
    </source>
</evidence>
<evidence type="ECO:0000256" key="4">
    <source>
        <dbReference type="ARBA" id="ARBA00022771"/>
    </source>
</evidence>
<evidence type="ECO:0000256" key="5">
    <source>
        <dbReference type="ARBA" id="ARBA00022833"/>
    </source>
</evidence>
<evidence type="ECO:0000256" key="8">
    <source>
        <dbReference type="ARBA" id="ARBA00023125"/>
    </source>
</evidence>
<dbReference type="PANTHER" id="PTHR42785:SF1">
    <property type="entry name" value="DNA TOPOISOMERASE"/>
    <property type="match status" value="1"/>
</dbReference>
<keyword evidence="15" id="KW-1185">Reference proteome</keyword>
<evidence type="ECO:0000313" key="14">
    <source>
        <dbReference type="EMBL" id="GEP54088.1"/>
    </source>
</evidence>
<dbReference type="Pfam" id="PF01751">
    <property type="entry name" value="Toprim"/>
    <property type="match status" value="1"/>
</dbReference>
<comment type="similarity">
    <text evidence="2 10">Belongs to the type IA topoisomerase family.</text>
</comment>
<gene>
    <name evidence="10 14" type="primary">topA</name>
    <name evidence="14" type="ORF">RSO01_12540</name>
</gene>
<evidence type="ECO:0000256" key="11">
    <source>
        <dbReference type="SAM" id="MobiDB-lite"/>
    </source>
</evidence>
<feature type="site" description="Interaction with DNA" evidence="10">
    <location>
        <position position="157"/>
    </location>
</feature>
<dbReference type="GO" id="GO:0003677">
    <property type="term" value="F:DNA binding"/>
    <property type="evidence" value="ECO:0007669"/>
    <property type="project" value="UniProtKB-KW"/>
</dbReference>
<dbReference type="HAMAP" id="MF_00952">
    <property type="entry name" value="Topoisom_1_prok"/>
    <property type="match status" value="1"/>
</dbReference>
<evidence type="ECO:0000256" key="2">
    <source>
        <dbReference type="ARBA" id="ARBA00009446"/>
    </source>
</evidence>
<dbReference type="Pfam" id="PF13368">
    <property type="entry name" value="Toprim_C_rpt"/>
    <property type="match status" value="3"/>
</dbReference>
<keyword evidence="6" id="KW-0460">Magnesium</keyword>
<comment type="subunit">
    <text evidence="10">Monomer.</text>
</comment>
<keyword evidence="5" id="KW-0862">Zinc</keyword>
<dbReference type="EMBL" id="BKAJ01000021">
    <property type="protein sequence ID" value="GEP54088.1"/>
    <property type="molecule type" value="Genomic_DNA"/>
</dbReference>
<dbReference type="PROSITE" id="PS00396">
    <property type="entry name" value="TOPO_IA_1"/>
    <property type="match status" value="1"/>
</dbReference>
<feature type="region of interest" description="Disordered" evidence="11">
    <location>
        <begin position="841"/>
        <end position="903"/>
    </location>
</feature>
<dbReference type="EC" id="5.6.2.1" evidence="10"/>
<dbReference type="SMART" id="SM00436">
    <property type="entry name" value="TOP1Bc"/>
    <property type="match status" value="1"/>
</dbReference>
<keyword evidence="8 10" id="KW-0238">DNA-binding</keyword>
<dbReference type="OrthoDB" id="9804262at2"/>
<dbReference type="Pfam" id="PF01396">
    <property type="entry name" value="Zn_ribbon_Top1"/>
    <property type="match status" value="1"/>
</dbReference>
<feature type="domain" description="Topo IA-type catalytic" evidence="13">
    <location>
        <begin position="131"/>
        <end position="569"/>
    </location>
</feature>
<feature type="site" description="Interaction with DNA" evidence="10">
    <location>
        <position position="31"/>
    </location>
</feature>
<dbReference type="SUPFAM" id="SSF56712">
    <property type="entry name" value="Prokaryotic type I DNA topoisomerase"/>
    <property type="match status" value="1"/>
</dbReference>
<dbReference type="InterPro" id="IPR025589">
    <property type="entry name" value="Toprim_C_rpt"/>
</dbReference>
<protein>
    <recommendedName>
        <fullName evidence="10">DNA topoisomerase 1</fullName>
        <ecNumber evidence="10">5.6.2.1</ecNumber>
    </recommendedName>
    <alternativeName>
        <fullName evidence="10">DNA topoisomerase I</fullName>
    </alternativeName>
</protein>
<evidence type="ECO:0000256" key="7">
    <source>
        <dbReference type="ARBA" id="ARBA00023029"/>
    </source>
</evidence>
<evidence type="ECO:0000313" key="15">
    <source>
        <dbReference type="Proteomes" id="UP000321058"/>
    </source>
</evidence>
<dbReference type="SUPFAM" id="SSF57783">
    <property type="entry name" value="Zinc beta-ribbon"/>
    <property type="match status" value="1"/>
</dbReference>
<comment type="function">
    <text evidence="10">Releases the supercoiling and torsional tension of DNA, which is introduced during the DNA replication and transcription, by transiently cleaving and rejoining one strand of the DNA duplex. Introduces a single-strand break via transesterification at a target site in duplex DNA. The scissile phosphodiester is attacked by the catalytic tyrosine of the enzyme, resulting in the formation of a DNA-(5'-phosphotyrosyl)-enzyme intermediate and the expulsion of a 3'-OH DNA strand. The free DNA strand then undergoes passage around the unbroken strand, thus removing DNA supercoils. Finally, in the religation step, the DNA 3'-OH attacks the covalent intermediate to expel the active-site tyrosine and restore the DNA phosphodiester backbone.</text>
</comment>
<dbReference type="InterPro" id="IPR000380">
    <property type="entry name" value="Topo_IA"/>
</dbReference>
<evidence type="ECO:0000259" key="12">
    <source>
        <dbReference type="PROSITE" id="PS50880"/>
    </source>
</evidence>
<dbReference type="InterPro" id="IPR023405">
    <property type="entry name" value="Topo_IA_core_domain"/>
</dbReference>
<dbReference type="Gene3D" id="1.10.460.10">
    <property type="entry name" value="Topoisomerase I, domain 2"/>
    <property type="match status" value="1"/>
</dbReference>
<keyword evidence="9 10" id="KW-0413">Isomerase</keyword>
<proteinExistence type="inferred from homology"/>
<keyword evidence="4" id="KW-0863">Zinc-finger</keyword>
<dbReference type="InterPro" id="IPR013826">
    <property type="entry name" value="Topo_IA_cen_sub3"/>
</dbReference>
<reference evidence="14 15" key="1">
    <citation type="submission" date="2019-07" db="EMBL/GenBank/DDBJ databases">
        <title>Whole genome shotgun sequence of Reyranella soli NBRC 108950.</title>
        <authorList>
            <person name="Hosoyama A."/>
            <person name="Uohara A."/>
            <person name="Ohji S."/>
            <person name="Ichikawa N."/>
        </authorList>
    </citation>
    <scope>NUCLEOTIDE SEQUENCE [LARGE SCALE GENOMIC DNA]</scope>
    <source>
        <strain evidence="14 15">NBRC 108950</strain>
    </source>
</reference>
<dbReference type="Gene3D" id="2.70.20.10">
    <property type="entry name" value="Topoisomerase I, domain 3"/>
    <property type="match status" value="1"/>
</dbReference>
<dbReference type="GO" id="GO:0005694">
    <property type="term" value="C:chromosome"/>
    <property type="evidence" value="ECO:0007669"/>
    <property type="project" value="InterPro"/>
</dbReference>
<dbReference type="SMART" id="SM00437">
    <property type="entry name" value="TOP1Ac"/>
    <property type="match status" value="1"/>
</dbReference>
<feature type="site" description="Interaction with DNA" evidence="10">
    <location>
        <position position="142"/>
    </location>
</feature>
<dbReference type="PANTHER" id="PTHR42785">
    <property type="entry name" value="DNA TOPOISOMERASE, TYPE IA, CORE"/>
    <property type="match status" value="1"/>
</dbReference>
<dbReference type="Proteomes" id="UP000321058">
    <property type="component" value="Unassembled WGS sequence"/>
</dbReference>
<dbReference type="InterPro" id="IPR003602">
    <property type="entry name" value="Topo_IA_DNA-bd_dom"/>
</dbReference>
<evidence type="ECO:0000256" key="3">
    <source>
        <dbReference type="ARBA" id="ARBA00022723"/>
    </source>
</evidence>
<evidence type="ECO:0000256" key="6">
    <source>
        <dbReference type="ARBA" id="ARBA00022842"/>
    </source>
</evidence>
<evidence type="ECO:0000256" key="1">
    <source>
        <dbReference type="ARBA" id="ARBA00000213"/>
    </source>
</evidence>
<name>A0A512N548_9HYPH</name>
<dbReference type="InterPro" id="IPR023406">
    <property type="entry name" value="Topo_IA_AS"/>
</dbReference>
<dbReference type="GO" id="GO:0008270">
    <property type="term" value="F:zinc ion binding"/>
    <property type="evidence" value="ECO:0007669"/>
    <property type="project" value="UniProtKB-KW"/>
</dbReference>
<comment type="catalytic activity">
    <reaction evidence="1 10">
        <text>ATP-independent breakage of single-stranded DNA, followed by passage and rejoining.</text>
        <dbReference type="EC" id="5.6.2.1"/>
    </reaction>
</comment>
<dbReference type="InterPro" id="IPR013497">
    <property type="entry name" value="Topo_IA_cen"/>
</dbReference>
<feature type="compositionally biased region" description="Basic residues" evidence="11">
    <location>
        <begin position="872"/>
        <end position="889"/>
    </location>
</feature>
<dbReference type="InterPro" id="IPR006171">
    <property type="entry name" value="TOPRIM_dom"/>
</dbReference>
<evidence type="ECO:0000259" key="13">
    <source>
        <dbReference type="PROSITE" id="PS52039"/>
    </source>
</evidence>
<feature type="region of interest" description="Interaction with DNA" evidence="10">
    <location>
        <begin position="165"/>
        <end position="170"/>
    </location>
</feature>
<keyword evidence="7 10" id="KW-0799">Topoisomerase</keyword>
<feature type="domain" description="Toprim" evidence="12">
    <location>
        <begin position="1"/>
        <end position="115"/>
    </location>
</feature>
<keyword evidence="3" id="KW-0479">Metal-binding</keyword>
<dbReference type="InterPro" id="IPR013824">
    <property type="entry name" value="Topo_IA_cen_sub1"/>
</dbReference>
<dbReference type="SMART" id="SM00493">
    <property type="entry name" value="TOPRIM"/>
    <property type="match status" value="1"/>
</dbReference>
<dbReference type="CDD" id="cd00186">
    <property type="entry name" value="TOP1Ac"/>
    <property type="match status" value="1"/>
</dbReference>
<dbReference type="Gene3D" id="3.40.50.140">
    <property type="match status" value="1"/>
</dbReference>